<name>A0ABR7XFQ3_9BACT</name>
<dbReference type="RefSeq" id="WP_191183254.1">
    <property type="nucleotide sequence ID" value="NZ_JACXAJ010000002.1"/>
</dbReference>
<evidence type="ECO:0000313" key="2">
    <source>
        <dbReference type="Proteomes" id="UP000625551"/>
    </source>
</evidence>
<dbReference type="EMBL" id="JACXAJ010000002">
    <property type="protein sequence ID" value="MBD1397132.1"/>
    <property type="molecule type" value="Genomic_DNA"/>
</dbReference>
<dbReference type="InterPro" id="IPR025515">
    <property type="entry name" value="DUF4403"/>
</dbReference>
<comment type="caution">
    <text evidence="1">The sequence shown here is derived from an EMBL/GenBank/DDBJ whole genome shotgun (WGS) entry which is preliminary data.</text>
</comment>
<organism evidence="1 2">
    <name type="scientific">Pontibacter aquaedesilientis</name>
    <dbReference type="NCBI Taxonomy" id="2766980"/>
    <lineage>
        <taxon>Bacteria</taxon>
        <taxon>Pseudomonadati</taxon>
        <taxon>Bacteroidota</taxon>
        <taxon>Cytophagia</taxon>
        <taxon>Cytophagales</taxon>
        <taxon>Hymenobacteraceae</taxon>
        <taxon>Pontibacter</taxon>
    </lineage>
</organism>
<evidence type="ECO:0000313" key="1">
    <source>
        <dbReference type="EMBL" id="MBD1397132.1"/>
    </source>
</evidence>
<gene>
    <name evidence="1" type="ORF">H9Q13_08145</name>
</gene>
<protein>
    <submittedName>
        <fullName evidence="1">DUF4403 family protein</fullName>
    </submittedName>
</protein>
<sequence>MENLVKIQVPVSIAYPVLESLLKKQLVGEFIPKPKEGVEESPYAQILDIGLTGSSSGVGNIFLKVRIRILRTILKRDQVDLYVQAALGYDNTSQEVYVRQFRMESQTSSRFYNSSLEVLVNKVAYNQIIQKTRVNLQDIIEAELKKANGSLEKGLELKGLKLTGVVEEVRVQDILPKPNRMFLNLEVQAKVEVDVFDLGELMPV</sequence>
<keyword evidence="2" id="KW-1185">Reference proteome</keyword>
<dbReference type="Proteomes" id="UP000625551">
    <property type="component" value="Unassembled WGS sequence"/>
</dbReference>
<accession>A0ABR7XFQ3</accession>
<dbReference type="Pfam" id="PF14356">
    <property type="entry name" value="DUF4403"/>
    <property type="match status" value="1"/>
</dbReference>
<reference evidence="1 2" key="1">
    <citation type="submission" date="2020-09" db="EMBL/GenBank/DDBJ databases">
        <title>Genome sequencing and assembly of Pontibacter sp.</title>
        <authorList>
            <person name="Chhetri G."/>
        </authorList>
    </citation>
    <scope>NUCLEOTIDE SEQUENCE [LARGE SCALE GENOMIC DNA]</scope>
    <source>
        <strain evidence="1 2">JH31</strain>
    </source>
</reference>
<proteinExistence type="predicted"/>